<protein>
    <submittedName>
        <fullName evidence="6">Integrase</fullName>
    </submittedName>
</protein>
<dbReference type="PROSITE" id="PS51898">
    <property type="entry name" value="TYR_RECOMBINASE"/>
    <property type="match status" value="1"/>
</dbReference>
<feature type="domain" description="Tyr recombinase" evidence="5">
    <location>
        <begin position="175"/>
        <end position="345"/>
    </location>
</feature>
<keyword evidence="4" id="KW-0233">DNA recombination</keyword>
<dbReference type="Proteomes" id="UP000219020">
    <property type="component" value="Unassembled WGS sequence"/>
</dbReference>
<dbReference type="RefSeq" id="WP_097357056.1">
    <property type="nucleotide sequence ID" value="NZ_CAWNJE010000024.1"/>
</dbReference>
<evidence type="ECO:0000313" key="7">
    <source>
        <dbReference type="Proteomes" id="UP000219020"/>
    </source>
</evidence>
<evidence type="ECO:0000259" key="5">
    <source>
        <dbReference type="PROSITE" id="PS51898"/>
    </source>
</evidence>
<dbReference type="SUPFAM" id="SSF56349">
    <property type="entry name" value="DNA breaking-rejoining enzymes"/>
    <property type="match status" value="1"/>
</dbReference>
<dbReference type="GO" id="GO:0006310">
    <property type="term" value="P:DNA recombination"/>
    <property type="evidence" value="ECO:0007669"/>
    <property type="project" value="UniProtKB-KW"/>
</dbReference>
<dbReference type="Pfam" id="PF00589">
    <property type="entry name" value="Phage_integrase"/>
    <property type="match status" value="1"/>
</dbReference>
<evidence type="ECO:0000256" key="4">
    <source>
        <dbReference type="ARBA" id="ARBA00023172"/>
    </source>
</evidence>
<evidence type="ECO:0000313" key="6">
    <source>
        <dbReference type="EMBL" id="PCS21829.1"/>
    </source>
</evidence>
<dbReference type="InterPro" id="IPR002104">
    <property type="entry name" value="Integrase_catalytic"/>
</dbReference>
<comment type="caution">
    <text evidence="6">The sequence shown here is derived from an EMBL/GenBank/DDBJ whole genome shotgun (WGS) entry which is preliminary data.</text>
</comment>
<dbReference type="GO" id="GO:0015074">
    <property type="term" value="P:DNA integration"/>
    <property type="evidence" value="ECO:0007669"/>
    <property type="project" value="UniProtKB-KW"/>
</dbReference>
<dbReference type="EMBL" id="NBYY01000030">
    <property type="protein sequence ID" value="PCS21829.1"/>
    <property type="molecule type" value="Genomic_DNA"/>
</dbReference>
<evidence type="ECO:0000256" key="3">
    <source>
        <dbReference type="ARBA" id="ARBA00023125"/>
    </source>
</evidence>
<dbReference type="InterPro" id="IPR050090">
    <property type="entry name" value="Tyrosine_recombinase_XerCD"/>
</dbReference>
<accession>A0A2A5T0X9</accession>
<proteinExistence type="inferred from homology"/>
<evidence type="ECO:0000256" key="2">
    <source>
        <dbReference type="ARBA" id="ARBA00022908"/>
    </source>
</evidence>
<gene>
    <name evidence="6" type="ORF">BTN49_2652</name>
</gene>
<dbReference type="AlphaFoldDB" id="A0A2A5T0X9"/>
<organism evidence="6 7">
    <name type="scientific">Candidatus Enterovibrio escicola</name>
    <dbReference type="NCBI Taxonomy" id="1927127"/>
    <lineage>
        <taxon>Bacteria</taxon>
        <taxon>Pseudomonadati</taxon>
        <taxon>Pseudomonadota</taxon>
        <taxon>Gammaproteobacteria</taxon>
        <taxon>Vibrionales</taxon>
        <taxon>Vibrionaceae</taxon>
        <taxon>Enterovibrio</taxon>
    </lineage>
</organism>
<dbReference type="GO" id="GO:0003677">
    <property type="term" value="F:DNA binding"/>
    <property type="evidence" value="ECO:0007669"/>
    <property type="project" value="UniProtKB-KW"/>
</dbReference>
<dbReference type="GeneID" id="66952340"/>
<dbReference type="CDD" id="cd00796">
    <property type="entry name" value="INT_Rci_Hp1_C"/>
    <property type="match status" value="1"/>
</dbReference>
<sequence>MNTLEQQEKIYNIRVRMRGTSYQADVKIEGKHKQVSSKTHGDAVKKALHLLAVSLESPIKAAVRASTRSERAGTLGAGYKRACVRTWNSDIQKDWKSSRKRAEEILDFFGWHIAPSEITAVKLCTYADYQMDILGRAGSTINKSLSKLRVVLKHCVSLGHCQYIPLFPWCKIDKGRTRFFSLEEERMIVNWFQVNKRALIADFVIVAIDTGCRTGELQKLEWRDVMEDCSHITLRDTKNGQTRRVPLLKRSADIMRERKERGLHMPFEGLSGAKLTKNWKKMRTALGYKDDPEFIPHVMRHTCATRLAMNNTPELKMMLWLGHSTPSMVKRYAHLNVNHLADAVTSLEGYLATA</sequence>
<keyword evidence="3" id="KW-0238">DNA-binding</keyword>
<dbReference type="Gene3D" id="1.10.443.10">
    <property type="entry name" value="Intergrase catalytic core"/>
    <property type="match status" value="1"/>
</dbReference>
<evidence type="ECO:0000256" key="1">
    <source>
        <dbReference type="ARBA" id="ARBA00008857"/>
    </source>
</evidence>
<keyword evidence="7" id="KW-1185">Reference proteome</keyword>
<dbReference type="InterPro" id="IPR011010">
    <property type="entry name" value="DNA_brk_join_enz"/>
</dbReference>
<reference evidence="7" key="1">
    <citation type="submission" date="2017-04" db="EMBL/GenBank/DDBJ databases">
        <title>Genome evolution of the luminous symbionts of deep sea anglerfish.</title>
        <authorList>
            <person name="Hendry T.A."/>
        </authorList>
    </citation>
    <scope>NUCLEOTIDE SEQUENCE [LARGE SCALE GENOMIC DNA]</scope>
</reference>
<name>A0A2A5T0X9_9GAMM</name>
<comment type="similarity">
    <text evidence="1">Belongs to the 'phage' integrase family.</text>
</comment>
<dbReference type="InterPro" id="IPR013762">
    <property type="entry name" value="Integrase-like_cat_sf"/>
</dbReference>
<dbReference type="PANTHER" id="PTHR30349:SF41">
    <property type="entry name" value="INTEGRASE_RECOMBINASE PROTEIN MJ0367-RELATED"/>
    <property type="match status" value="1"/>
</dbReference>
<dbReference type="PANTHER" id="PTHR30349">
    <property type="entry name" value="PHAGE INTEGRASE-RELATED"/>
    <property type="match status" value="1"/>
</dbReference>
<keyword evidence="2" id="KW-0229">DNA integration</keyword>